<reference evidence="2 3" key="1">
    <citation type="journal article" date="2020" name="J Geophys Res Biogeosci">
        <title>Magnetotaxis as an Adaptation to Enable Bacterial Shuttling of Microbial Sulfur and Sulfur Cycling Across Aquatic Oxic#Anoxic Interfaces.</title>
        <authorList>
            <person name="Li J."/>
            <person name="Liu P."/>
            <person name="Wang J."/>
            <person name="Roberts A.P."/>
            <person name="Pan Y."/>
        </authorList>
    </citation>
    <scope>NUCLEOTIDE SEQUENCE [LARGE SCALE GENOMIC DNA]</scope>
    <source>
        <strain evidence="2 3">MYR-1_YQ</strain>
    </source>
</reference>
<dbReference type="Proteomes" id="UP001196980">
    <property type="component" value="Unassembled WGS sequence"/>
</dbReference>
<accession>A0ABS6RTZ3</accession>
<dbReference type="InterPro" id="IPR007842">
    <property type="entry name" value="HEPN_dom"/>
</dbReference>
<comment type="caution">
    <text evidence="2">The sequence shown here is derived from an EMBL/GenBank/DDBJ whole genome shotgun (WGS) entry which is preliminary data.</text>
</comment>
<protein>
    <submittedName>
        <fullName evidence="2">HEPN domain-containing protein</fullName>
    </submittedName>
</protein>
<name>A0ABS6RTZ3_9BACT</name>
<evidence type="ECO:0000313" key="3">
    <source>
        <dbReference type="Proteomes" id="UP001196980"/>
    </source>
</evidence>
<proteinExistence type="predicted"/>
<gene>
    <name evidence="2" type="ORF">HWQ67_00710</name>
</gene>
<dbReference type="RefSeq" id="WP_218250716.1">
    <property type="nucleotide sequence ID" value="NZ_JABXWD010000006.1"/>
</dbReference>
<sequence length="136" mass="15771">MKGVEEAKLMLTMAGKDLRALHVMADSELVDDEIFGFHAQQAVEKSLKAWITALREEHAYKHDLHVLLVKLQSLNCDVADLWEFVDLNAFAVQYRYETYLSPDAPFDRQEIINKIQRLYNNVNRIIEEIEKHEGGI</sequence>
<evidence type="ECO:0000313" key="2">
    <source>
        <dbReference type="EMBL" id="MBV6340095.1"/>
    </source>
</evidence>
<dbReference type="Gene3D" id="1.20.120.330">
    <property type="entry name" value="Nucleotidyltransferases domain 2"/>
    <property type="match status" value="1"/>
</dbReference>
<evidence type="ECO:0000259" key="1">
    <source>
        <dbReference type="Pfam" id="PF05168"/>
    </source>
</evidence>
<dbReference type="EMBL" id="JABXWD010000006">
    <property type="protein sequence ID" value="MBV6340095.1"/>
    <property type="molecule type" value="Genomic_DNA"/>
</dbReference>
<keyword evidence="3" id="KW-1185">Reference proteome</keyword>
<organism evidence="2 3">
    <name type="scientific">Candidatus Magnetobacterium casense</name>
    <dbReference type="NCBI Taxonomy" id="1455061"/>
    <lineage>
        <taxon>Bacteria</taxon>
        <taxon>Pseudomonadati</taxon>
        <taxon>Nitrospirota</taxon>
        <taxon>Thermodesulfovibrionia</taxon>
        <taxon>Thermodesulfovibrionales</taxon>
        <taxon>Candidatus Magnetobacteriaceae</taxon>
        <taxon>Candidatus Magnetobacterium</taxon>
    </lineage>
</organism>
<feature type="domain" description="HEPN" evidence="1">
    <location>
        <begin position="8"/>
        <end position="124"/>
    </location>
</feature>
<dbReference type="Pfam" id="PF05168">
    <property type="entry name" value="HEPN"/>
    <property type="match status" value="1"/>
</dbReference>
<dbReference type="SUPFAM" id="SSF81593">
    <property type="entry name" value="Nucleotidyltransferase substrate binding subunit/domain"/>
    <property type="match status" value="1"/>
</dbReference>